<gene>
    <name evidence="6" type="primary">LOC103696316</name>
</gene>
<dbReference type="Pfam" id="PF03514">
    <property type="entry name" value="GRAS"/>
    <property type="match status" value="1"/>
</dbReference>
<keyword evidence="5" id="KW-1185">Reference proteome</keyword>
<feature type="region of interest" description="VHIID" evidence="3">
    <location>
        <begin position="268"/>
        <end position="333"/>
    </location>
</feature>
<dbReference type="RefSeq" id="XP_008776123.1">
    <property type="nucleotide sequence ID" value="XM_008777901.4"/>
</dbReference>
<dbReference type="Proteomes" id="UP000228380">
    <property type="component" value="Chromosome 4"/>
</dbReference>
<evidence type="ECO:0000256" key="2">
    <source>
        <dbReference type="ARBA" id="ARBA00023163"/>
    </source>
</evidence>
<sequence length="561" mass="63325">MDSHQLFKYEFPSPITPAYTEWALGSIKFGTGNSPNSPLSSQFESVQSNSQEQHSSTESISGVSPSQYSPLETGSSFRQTHIHLAESVQVPSNSSYAVSSQSMRHALQEIETVLMAPDTDEATTSTNLESDENKLLQLTKQRSRTWRHESCMEPPAVVQPQYISGRYPKPNHEVRPEKRLREMREFPESDVKQLLISCAEALSENKINEFEMLVQEARDYVSITGGPIQRLGAYMLEGLVARHESSGTNIYRTLGCREPESKELLSYMRILYDICPYFKFGYMAANGAIAEALRHEDRIHIIDFQISQGTQWITLIQALAARPAGPPHVRITGIDDPVSAYARGDGLQLVGKMLSDMSKNFNIPLEFNGLPVYGPQVTREMLDIRPGEALAVNFTLQLHHTPDESVDVNNPRDGLLRMVKGLSPKVTTLVEQESNTNTTPFLMRFLETLDYYSAMFESIDVTLPRDNKERIHVEQHCLAKDIVNIIACEGKERVERHELLGKWRSRLTMAGFKPYPLSSYVNSVIKTLLGYYSDKYTLVEKDGAMLLGWKNRNLISASAWY</sequence>
<dbReference type="OrthoDB" id="1910309at2759"/>
<feature type="region of interest" description="Leucine repeat I (LRI)" evidence="3">
    <location>
        <begin position="189"/>
        <end position="249"/>
    </location>
</feature>
<dbReference type="AlphaFoldDB" id="A0A8B7BGJ3"/>
<protein>
    <submittedName>
        <fullName evidence="6">Chitin-inducible gibberellin-responsive protein 1-like</fullName>
    </submittedName>
</protein>
<evidence type="ECO:0000313" key="6">
    <source>
        <dbReference type="RefSeq" id="XP_008776123.1"/>
    </source>
</evidence>
<dbReference type="InterPro" id="IPR005202">
    <property type="entry name" value="TF_GRAS"/>
</dbReference>
<evidence type="ECO:0000256" key="4">
    <source>
        <dbReference type="SAM" id="MobiDB-lite"/>
    </source>
</evidence>
<feature type="short sequence motif" description="VHIID" evidence="3">
    <location>
        <begin position="299"/>
        <end position="303"/>
    </location>
</feature>
<comment type="caution">
    <text evidence="3">Lacks conserved residue(s) required for the propagation of feature annotation.</text>
</comment>
<evidence type="ECO:0000256" key="1">
    <source>
        <dbReference type="ARBA" id="ARBA00023015"/>
    </source>
</evidence>
<accession>A0A8B7BGJ3</accession>
<keyword evidence="1" id="KW-0805">Transcription regulation</keyword>
<dbReference type="PANTHER" id="PTHR31636">
    <property type="entry name" value="OSJNBA0084A10.13 PROTEIN-RELATED"/>
    <property type="match status" value="1"/>
</dbReference>
<feature type="region of interest" description="SAW" evidence="3">
    <location>
        <begin position="487"/>
        <end position="561"/>
    </location>
</feature>
<feature type="compositionally biased region" description="Polar residues" evidence="4">
    <location>
        <begin position="31"/>
        <end position="73"/>
    </location>
</feature>
<reference evidence="5" key="1">
    <citation type="journal article" date="2019" name="Nat. Commun.">
        <title>Genome-wide association mapping of date palm fruit traits.</title>
        <authorList>
            <person name="Hazzouri K.M."/>
            <person name="Gros-Balthazard M."/>
            <person name="Flowers J.M."/>
            <person name="Copetti D."/>
            <person name="Lemansour A."/>
            <person name="Lebrun M."/>
            <person name="Masmoudi K."/>
            <person name="Ferrand S."/>
            <person name="Dhar M.I."/>
            <person name="Fresquez Z.A."/>
            <person name="Rosas U."/>
            <person name="Zhang J."/>
            <person name="Talag J."/>
            <person name="Lee S."/>
            <person name="Kudrna D."/>
            <person name="Powell R.F."/>
            <person name="Leitch I.J."/>
            <person name="Krueger R.R."/>
            <person name="Wing R.A."/>
            <person name="Amiri K.M.A."/>
            <person name="Purugganan M.D."/>
        </authorList>
    </citation>
    <scope>NUCLEOTIDE SEQUENCE [LARGE SCALE GENOMIC DNA]</scope>
    <source>
        <strain evidence="5">cv. Khalas</strain>
    </source>
</reference>
<dbReference type="GeneID" id="103696316"/>
<dbReference type="KEGG" id="pda:103696316"/>
<name>A0A8B7BGJ3_PHODC</name>
<comment type="similarity">
    <text evidence="3">Belongs to the GRAS family.</text>
</comment>
<evidence type="ECO:0000313" key="5">
    <source>
        <dbReference type="Proteomes" id="UP000228380"/>
    </source>
</evidence>
<dbReference type="PROSITE" id="PS50985">
    <property type="entry name" value="GRAS"/>
    <property type="match status" value="1"/>
</dbReference>
<keyword evidence="2" id="KW-0804">Transcription</keyword>
<feature type="region of interest" description="Disordered" evidence="4">
    <location>
        <begin position="30"/>
        <end position="73"/>
    </location>
</feature>
<evidence type="ECO:0000256" key="3">
    <source>
        <dbReference type="PROSITE-ProRule" id="PRU01191"/>
    </source>
</evidence>
<reference evidence="6" key="2">
    <citation type="submission" date="2025-08" db="UniProtKB">
        <authorList>
            <consortium name="RefSeq"/>
        </authorList>
    </citation>
    <scope>IDENTIFICATION</scope>
    <source>
        <tissue evidence="6">Young leaves</tissue>
    </source>
</reference>
<proteinExistence type="inferred from homology"/>
<feature type="region of interest" description="Leucine repeat II (LRII)" evidence="3">
    <location>
        <begin position="349"/>
        <end position="381"/>
    </location>
</feature>
<organism evidence="5 6">
    <name type="scientific">Phoenix dactylifera</name>
    <name type="common">Date palm</name>
    <dbReference type="NCBI Taxonomy" id="42345"/>
    <lineage>
        <taxon>Eukaryota</taxon>
        <taxon>Viridiplantae</taxon>
        <taxon>Streptophyta</taxon>
        <taxon>Embryophyta</taxon>
        <taxon>Tracheophyta</taxon>
        <taxon>Spermatophyta</taxon>
        <taxon>Magnoliopsida</taxon>
        <taxon>Liliopsida</taxon>
        <taxon>Arecaceae</taxon>
        <taxon>Coryphoideae</taxon>
        <taxon>Phoeniceae</taxon>
        <taxon>Phoenix</taxon>
    </lineage>
</organism>